<evidence type="ECO:0000313" key="6">
    <source>
        <dbReference type="Proteomes" id="UP000002383"/>
    </source>
</evidence>
<dbReference type="Pfam" id="PF25973">
    <property type="entry name" value="BSH_CzcB"/>
    <property type="match status" value="1"/>
</dbReference>
<dbReference type="STRING" id="396588.Tgr7_3245"/>
<dbReference type="KEGG" id="tgr:Tgr7_3245"/>
<feature type="domain" description="CzcB-like alpha-helical hairpin" evidence="3">
    <location>
        <begin position="112"/>
        <end position="169"/>
    </location>
</feature>
<dbReference type="Gene3D" id="2.40.30.170">
    <property type="match status" value="1"/>
</dbReference>
<name>B8GQT9_THISH</name>
<dbReference type="Gene3D" id="2.40.420.20">
    <property type="match status" value="1"/>
</dbReference>
<dbReference type="GO" id="GO:0060003">
    <property type="term" value="P:copper ion export"/>
    <property type="evidence" value="ECO:0007669"/>
    <property type="project" value="TreeGrafter"/>
</dbReference>
<dbReference type="Gene3D" id="2.40.50.100">
    <property type="match status" value="1"/>
</dbReference>
<evidence type="ECO:0000259" key="4">
    <source>
        <dbReference type="Pfam" id="PF25973"/>
    </source>
</evidence>
<dbReference type="Pfam" id="PF25893">
    <property type="entry name" value="HH_CzcB"/>
    <property type="match status" value="1"/>
</dbReference>
<evidence type="ECO:0000256" key="1">
    <source>
        <dbReference type="ARBA" id="ARBA00009477"/>
    </source>
</evidence>
<reference evidence="5 6" key="1">
    <citation type="journal article" date="2011" name="Stand. Genomic Sci.">
        <title>Complete genome sequence of 'Thioalkalivibrio sulfidophilus' HL-EbGr7.</title>
        <authorList>
            <person name="Muyzer G."/>
            <person name="Sorokin D.Y."/>
            <person name="Mavromatis K."/>
            <person name="Lapidus A."/>
            <person name="Clum A."/>
            <person name="Ivanova N."/>
            <person name="Pati A."/>
            <person name="d'Haeseleer P."/>
            <person name="Woyke T."/>
            <person name="Kyrpides N.C."/>
        </authorList>
    </citation>
    <scope>NUCLEOTIDE SEQUENCE [LARGE SCALE GENOMIC DNA]</scope>
    <source>
        <strain evidence="5 6">HL-EbGR7</strain>
    </source>
</reference>
<evidence type="ECO:0000256" key="2">
    <source>
        <dbReference type="ARBA" id="ARBA00022448"/>
    </source>
</evidence>
<organism evidence="5 6">
    <name type="scientific">Thioalkalivibrio sulfidiphilus (strain HL-EbGR7)</name>
    <dbReference type="NCBI Taxonomy" id="396588"/>
    <lineage>
        <taxon>Bacteria</taxon>
        <taxon>Pseudomonadati</taxon>
        <taxon>Pseudomonadota</taxon>
        <taxon>Gammaproteobacteria</taxon>
        <taxon>Chromatiales</taxon>
        <taxon>Ectothiorhodospiraceae</taxon>
        <taxon>Thioalkalivibrio</taxon>
    </lineage>
</organism>
<dbReference type="SUPFAM" id="SSF111369">
    <property type="entry name" value="HlyD-like secretion proteins"/>
    <property type="match status" value="1"/>
</dbReference>
<dbReference type="PANTHER" id="PTHR30097">
    <property type="entry name" value="CATION EFFLUX SYSTEM PROTEIN CUSB"/>
    <property type="match status" value="1"/>
</dbReference>
<dbReference type="Gene3D" id="1.10.287.470">
    <property type="entry name" value="Helix hairpin bin"/>
    <property type="match status" value="1"/>
</dbReference>
<dbReference type="InterPro" id="IPR058648">
    <property type="entry name" value="HH_CzcB-like"/>
</dbReference>
<dbReference type="GO" id="GO:0016020">
    <property type="term" value="C:membrane"/>
    <property type="evidence" value="ECO:0007669"/>
    <property type="project" value="InterPro"/>
</dbReference>
<dbReference type="PANTHER" id="PTHR30097:SF4">
    <property type="entry name" value="SLR6042 PROTEIN"/>
    <property type="match status" value="1"/>
</dbReference>
<proteinExistence type="inferred from homology"/>
<feature type="domain" description="CzcB-like barrel-sandwich hybrid" evidence="4">
    <location>
        <begin position="74"/>
        <end position="219"/>
    </location>
</feature>
<keyword evidence="2" id="KW-0813">Transport</keyword>
<keyword evidence="6" id="KW-1185">Reference proteome</keyword>
<dbReference type="NCBIfam" id="TIGR01730">
    <property type="entry name" value="RND_mfp"/>
    <property type="match status" value="1"/>
</dbReference>
<dbReference type="GO" id="GO:0030288">
    <property type="term" value="C:outer membrane-bounded periplasmic space"/>
    <property type="evidence" value="ECO:0007669"/>
    <property type="project" value="TreeGrafter"/>
</dbReference>
<dbReference type="AlphaFoldDB" id="B8GQT9"/>
<comment type="similarity">
    <text evidence="1">Belongs to the membrane fusion protein (MFP) (TC 8.A.1) family.</text>
</comment>
<dbReference type="InterPro" id="IPR006143">
    <property type="entry name" value="RND_pump_MFP"/>
</dbReference>
<sequence length="372" mass="39255" precursor="true">MNHSHVNGTRGLYALLILSALFAVKGAWASEELIFTEAQISALGIEVVNPAIADVAPGPSYPARVELPPGQEHVVTAGEGGVVEAVLASEGQTVAAGEPLLRLRSAGIAALEREYLQAREQAALARQQTERDEALYREGIIPERRVQESRSALAQAHTLSQGARQALEAAGLDAKDLHTLEQTGRVSSTQILRAPFTATVLEVMVRNGEQADPSTPLLRLGQTSTLWLEIRVPVEDLAGLSVGAGVQVLHATVLGRVILIGQQVEPADQSVAVRAEIHTGAESLRPGQLLQVSLLEPSGAHAFRLPASAVVHRGEGQYVFVQSPQGFRVEPVRVLSTSTGDVVVNGTLSTDDRVAVKGIAALKGAWLGIGGE</sequence>
<gene>
    <name evidence="5" type="ordered locus">Tgr7_3245</name>
</gene>
<evidence type="ECO:0000259" key="3">
    <source>
        <dbReference type="Pfam" id="PF25893"/>
    </source>
</evidence>
<dbReference type="EMBL" id="CP001339">
    <property type="protein sequence ID" value="ACL74313.1"/>
    <property type="molecule type" value="Genomic_DNA"/>
</dbReference>
<evidence type="ECO:0000313" key="5">
    <source>
        <dbReference type="EMBL" id="ACL74313.1"/>
    </source>
</evidence>
<dbReference type="InterPro" id="IPR051909">
    <property type="entry name" value="MFP_Cation_Efflux"/>
</dbReference>
<dbReference type="GO" id="GO:0015679">
    <property type="term" value="P:plasma membrane copper ion transport"/>
    <property type="evidence" value="ECO:0007669"/>
    <property type="project" value="TreeGrafter"/>
</dbReference>
<dbReference type="HOGENOM" id="CLU_018816_13_0_6"/>
<dbReference type="OrthoDB" id="9806939at2"/>
<dbReference type="InterPro" id="IPR058647">
    <property type="entry name" value="BSH_CzcB-like"/>
</dbReference>
<dbReference type="GO" id="GO:0022857">
    <property type="term" value="F:transmembrane transporter activity"/>
    <property type="evidence" value="ECO:0007669"/>
    <property type="project" value="InterPro"/>
</dbReference>
<accession>B8GQT9</accession>
<dbReference type="Proteomes" id="UP000002383">
    <property type="component" value="Chromosome"/>
</dbReference>
<protein>
    <submittedName>
        <fullName evidence="5">Efflux transporter, RND family, MFP subunit</fullName>
    </submittedName>
</protein>
<dbReference type="eggNOG" id="COG0845">
    <property type="taxonomic scope" value="Bacteria"/>
</dbReference>
<dbReference type="GO" id="GO:0046914">
    <property type="term" value="F:transition metal ion binding"/>
    <property type="evidence" value="ECO:0007669"/>
    <property type="project" value="TreeGrafter"/>
</dbReference>